<feature type="repeat" description="PPR" evidence="4">
    <location>
        <begin position="489"/>
        <end position="519"/>
    </location>
</feature>
<evidence type="ECO:0000313" key="6">
    <source>
        <dbReference type="Proteomes" id="UP000631114"/>
    </source>
</evidence>
<feature type="repeat" description="PPR" evidence="4">
    <location>
        <begin position="252"/>
        <end position="286"/>
    </location>
</feature>
<name>A0A835I0X4_9MAGN</name>
<dbReference type="AlphaFoldDB" id="A0A835I0X4"/>
<feature type="repeat" description="PPR" evidence="4">
    <location>
        <begin position="318"/>
        <end position="352"/>
    </location>
</feature>
<dbReference type="FunFam" id="1.25.40.10:FF:000688">
    <property type="entry name" value="Pentatricopeptide repeat-containing protein"/>
    <property type="match status" value="1"/>
</dbReference>
<dbReference type="PROSITE" id="PS51375">
    <property type="entry name" value="PPR"/>
    <property type="match status" value="9"/>
</dbReference>
<dbReference type="Proteomes" id="UP000631114">
    <property type="component" value="Unassembled WGS sequence"/>
</dbReference>
<dbReference type="PANTHER" id="PTHR47926:SF343">
    <property type="entry name" value="PENTACOTRIPEPTIDE-REPEAT REGION OF PRORP DOMAIN-CONTAINING PROTEIN"/>
    <property type="match status" value="1"/>
</dbReference>
<protein>
    <recommendedName>
        <fullName evidence="7">Pentatricopeptide repeat-containing protein</fullName>
    </recommendedName>
</protein>
<dbReference type="GO" id="GO:0009451">
    <property type="term" value="P:RNA modification"/>
    <property type="evidence" value="ECO:0007669"/>
    <property type="project" value="InterPro"/>
</dbReference>
<dbReference type="EMBL" id="JADFTS010000004">
    <property type="protein sequence ID" value="KAF9608509.1"/>
    <property type="molecule type" value="Genomic_DNA"/>
</dbReference>
<reference evidence="5 6" key="1">
    <citation type="submission" date="2020-10" db="EMBL/GenBank/DDBJ databases">
        <title>The Coptis chinensis genome and diversification of protoberbering-type alkaloids.</title>
        <authorList>
            <person name="Wang B."/>
            <person name="Shu S."/>
            <person name="Song C."/>
            <person name="Liu Y."/>
        </authorList>
    </citation>
    <scope>NUCLEOTIDE SEQUENCE [LARGE SCALE GENOMIC DNA]</scope>
    <source>
        <strain evidence="5">HL-2020</strain>
        <tissue evidence="5">Leaf</tissue>
    </source>
</reference>
<dbReference type="FunFam" id="1.25.40.10:FF:000782">
    <property type="entry name" value="Pentatricopeptide repeat-containing protein"/>
    <property type="match status" value="1"/>
</dbReference>
<organism evidence="5 6">
    <name type="scientific">Coptis chinensis</name>
    <dbReference type="NCBI Taxonomy" id="261450"/>
    <lineage>
        <taxon>Eukaryota</taxon>
        <taxon>Viridiplantae</taxon>
        <taxon>Streptophyta</taxon>
        <taxon>Embryophyta</taxon>
        <taxon>Tracheophyta</taxon>
        <taxon>Spermatophyta</taxon>
        <taxon>Magnoliopsida</taxon>
        <taxon>Ranunculales</taxon>
        <taxon>Ranunculaceae</taxon>
        <taxon>Coptidoideae</taxon>
        <taxon>Coptis</taxon>
    </lineage>
</organism>
<dbReference type="GO" id="GO:0003723">
    <property type="term" value="F:RNA binding"/>
    <property type="evidence" value="ECO:0007669"/>
    <property type="project" value="InterPro"/>
</dbReference>
<dbReference type="InterPro" id="IPR046848">
    <property type="entry name" value="E_motif"/>
</dbReference>
<feature type="repeat" description="PPR" evidence="4">
    <location>
        <begin position="137"/>
        <end position="171"/>
    </location>
</feature>
<evidence type="ECO:0000313" key="5">
    <source>
        <dbReference type="EMBL" id="KAF9608509.1"/>
    </source>
</evidence>
<comment type="similarity">
    <text evidence="1">Belongs to the PPR family. PCMP-H subfamily.</text>
</comment>
<keyword evidence="2" id="KW-0677">Repeat</keyword>
<dbReference type="InterPro" id="IPR002885">
    <property type="entry name" value="PPR_rpt"/>
</dbReference>
<dbReference type="Pfam" id="PF01535">
    <property type="entry name" value="PPR"/>
    <property type="match status" value="3"/>
</dbReference>
<dbReference type="PROSITE" id="PS51257">
    <property type="entry name" value="PROKAR_LIPOPROTEIN"/>
    <property type="match status" value="1"/>
</dbReference>
<dbReference type="FunFam" id="1.25.40.10:FF:000488">
    <property type="entry name" value="Pentatricopeptide repeat-containing protein, mitochondrial"/>
    <property type="match status" value="1"/>
</dbReference>
<keyword evidence="3" id="KW-0809">Transit peptide</keyword>
<comment type="caution">
    <text evidence="5">The sequence shown here is derived from an EMBL/GenBank/DDBJ whole genome shotgun (WGS) entry which is preliminary data.</text>
</comment>
<dbReference type="InterPro" id="IPR011990">
    <property type="entry name" value="TPR-like_helical_dom_sf"/>
</dbReference>
<dbReference type="Pfam" id="PF20431">
    <property type="entry name" value="E_motif"/>
    <property type="match status" value="1"/>
</dbReference>
<evidence type="ECO:0000256" key="4">
    <source>
        <dbReference type="PROSITE-ProRule" id="PRU00708"/>
    </source>
</evidence>
<dbReference type="Gene3D" id="1.25.40.10">
    <property type="entry name" value="Tetratricopeptide repeat domain"/>
    <property type="match status" value="7"/>
</dbReference>
<gene>
    <name evidence="5" type="ORF">IFM89_009875</name>
</gene>
<feature type="repeat" description="PPR" evidence="4">
    <location>
        <begin position="287"/>
        <end position="317"/>
    </location>
</feature>
<dbReference type="OrthoDB" id="185373at2759"/>
<evidence type="ECO:0008006" key="7">
    <source>
        <dbReference type="Google" id="ProtNLM"/>
    </source>
</evidence>
<dbReference type="PANTHER" id="PTHR47926">
    <property type="entry name" value="PENTATRICOPEPTIDE REPEAT-CONTAINING PROTEIN"/>
    <property type="match status" value="1"/>
</dbReference>
<dbReference type="FunFam" id="1.25.40.10:FF:000344">
    <property type="entry name" value="Pentatricopeptide repeat-containing protein"/>
    <property type="match status" value="1"/>
</dbReference>
<dbReference type="InterPro" id="IPR046960">
    <property type="entry name" value="PPR_At4g14850-like_plant"/>
</dbReference>
<evidence type="ECO:0000256" key="1">
    <source>
        <dbReference type="ARBA" id="ARBA00006643"/>
    </source>
</evidence>
<accession>A0A835I0X4</accession>
<dbReference type="SUPFAM" id="SSF48452">
    <property type="entry name" value="TPR-like"/>
    <property type="match status" value="1"/>
</dbReference>
<feature type="repeat" description="PPR" evidence="4">
    <location>
        <begin position="520"/>
        <end position="554"/>
    </location>
</feature>
<dbReference type="Pfam" id="PF13041">
    <property type="entry name" value="PPR_2"/>
    <property type="match status" value="6"/>
</dbReference>
<evidence type="ECO:0000256" key="2">
    <source>
        <dbReference type="ARBA" id="ARBA00022737"/>
    </source>
</evidence>
<sequence length="707" mass="77922">MPARNVYTWNAIVSGCVKVGNLEEAHNLFLKMPERNTVSWNTMISALVRSGFDEKALSLYCKMNREGFESSHFTFASVLSACGNLLCVEHGKCCHGLVIKVGLDGNKFVENAVAGMYSKCGCMREAVRAFDEMSNPNEVSFTSMIGGLAQNDHVDEALKMFCKMHWIGIRIDAVAFSSILGVCARGEAGDLGVHNQYHGLPCNLYGQQVHGLATKLGYEADIHVGNSLIDMYAKHGNLVAAEMVFATSPEVNVVSWNVLIAGYGQEGQSDKALELLQRMQLHGFEPDEVTYVSMLGACVKSGDIETAREMFDKIVSPIVSAWNAILSGYSQKGRHEEAIEFFRKMQFQTVQPDRTTMANILSSCAGMGLLKSGKEVHAASVKEALHLDIFVASGLVDMYSKCGNLETARCIFDRMPERDIVCWNSMIAGLAIHSLSIEAVTLFKQMRENGMEPTQFSYASILSSCSTLASLDQGRQIHGQIVKDGYTSGVYVGSALIDMYSKCGNVDEARQFFEGMNEKNTVSWNEMIHGYAQNGCGDMAVEIFEDMIRQGEKPDTITFIAVLTACSHSGLVDVGTRIFDSMEQEYMMQPSAEHYTCILDLLGRAGHFRQAEVLLDKMPCRDDPIVWEVLLSACKTHNNISLGRRAADQLFRLDPHNPTPYLLLSNMYTSLGRWDDVSAIRTLMCNNGVVKNPGYSLIGYNGASSYG</sequence>
<proteinExistence type="inferred from homology"/>
<dbReference type="NCBIfam" id="TIGR00756">
    <property type="entry name" value="PPR"/>
    <property type="match status" value="10"/>
</dbReference>
<feature type="repeat" description="PPR" evidence="4">
    <location>
        <begin position="5"/>
        <end position="35"/>
    </location>
</feature>
<feature type="repeat" description="PPR" evidence="4">
    <location>
        <begin position="419"/>
        <end position="453"/>
    </location>
</feature>
<dbReference type="FunFam" id="1.25.40.10:FF:000090">
    <property type="entry name" value="Pentatricopeptide repeat-containing protein, chloroplastic"/>
    <property type="match status" value="1"/>
</dbReference>
<feature type="repeat" description="PPR" evidence="4">
    <location>
        <begin position="36"/>
        <end position="70"/>
    </location>
</feature>
<keyword evidence="6" id="KW-1185">Reference proteome</keyword>
<evidence type="ECO:0000256" key="3">
    <source>
        <dbReference type="ARBA" id="ARBA00022946"/>
    </source>
</evidence>